<accession>A0A8H4RKZ9</accession>
<dbReference type="PANTHER" id="PTHR43130:SF3">
    <property type="entry name" value="HTH-TYPE TRANSCRIPTIONAL REGULATOR RV1931C"/>
    <property type="match status" value="1"/>
</dbReference>
<evidence type="ECO:0008006" key="3">
    <source>
        <dbReference type="Google" id="ProtNLM"/>
    </source>
</evidence>
<evidence type="ECO:0000313" key="2">
    <source>
        <dbReference type="Proteomes" id="UP000566819"/>
    </source>
</evidence>
<dbReference type="AlphaFoldDB" id="A0A8H4RKZ9"/>
<dbReference type="InterPro" id="IPR029062">
    <property type="entry name" value="Class_I_gatase-like"/>
</dbReference>
<dbReference type="Gene3D" id="3.40.50.880">
    <property type="match status" value="1"/>
</dbReference>
<dbReference type="InterPro" id="IPR052158">
    <property type="entry name" value="INH-QAR"/>
</dbReference>
<evidence type="ECO:0000313" key="1">
    <source>
        <dbReference type="EMBL" id="KAF4630993.1"/>
    </source>
</evidence>
<dbReference type="OrthoDB" id="543156at2759"/>
<protein>
    <recommendedName>
        <fullName evidence="3">DJ-1/PfpI domain-containing protein</fullName>
    </recommendedName>
</protein>
<keyword evidence="2" id="KW-1185">Reference proteome</keyword>
<reference evidence="1 2" key="1">
    <citation type="submission" date="2020-03" db="EMBL/GenBank/DDBJ databases">
        <title>Draft Genome Sequence of Cudoniella acicularis.</title>
        <authorList>
            <person name="Buettner E."/>
            <person name="Kellner H."/>
        </authorList>
    </citation>
    <scope>NUCLEOTIDE SEQUENCE [LARGE SCALE GENOMIC DNA]</scope>
    <source>
        <strain evidence="1 2">DSM 108380</strain>
    </source>
</reference>
<organism evidence="1 2">
    <name type="scientific">Cudoniella acicularis</name>
    <dbReference type="NCBI Taxonomy" id="354080"/>
    <lineage>
        <taxon>Eukaryota</taxon>
        <taxon>Fungi</taxon>
        <taxon>Dikarya</taxon>
        <taxon>Ascomycota</taxon>
        <taxon>Pezizomycotina</taxon>
        <taxon>Leotiomycetes</taxon>
        <taxon>Helotiales</taxon>
        <taxon>Tricladiaceae</taxon>
        <taxon>Cudoniella</taxon>
    </lineage>
</organism>
<dbReference type="SUPFAM" id="SSF52317">
    <property type="entry name" value="Class I glutamine amidotransferase-like"/>
    <property type="match status" value="1"/>
</dbReference>
<dbReference type="PANTHER" id="PTHR43130">
    <property type="entry name" value="ARAC-FAMILY TRANSCRIPTIONAL REGULATOR"/>
    <property type="match status" value="1"/>
</dbReference>
<gene>
    <name evidence="1" type="ORF">G7Y89_g7148</name>
</gene>
<sequence>MALPHPTKHYNVAVLVFHGVDILDFTGPIEIFSHVSNNKNPDNPDRIYKITTIGKDATTRAASSLTITTDLLLENALHELEQFDILVVPGGPPSIIMPFLVPESPEMQLVSAFAKLPPKGGPDRR</sequence>
<comment type="caution">
    <text evidence="1">The sequence shown here is derived from an EMBL/GenBank/DDBJ whole genome shotgun (WGS) entry which is preliminary data.</text>
</comment>
<proteinExistence type="predicted"/>
<name>A0A8H4RKZ9_9HELO</name>
<dbReference type="Proteomes" id="UP000566819">
    <property type="component" value="Unassembled WGS sequence"/>
</dbReference>
<dbReference type="EMBL" id="JAAMPI010000489">
    <property type="protein sequence ID" value="KAF4630993.1"/>
    <property type="molecule type" value="Genomic_DNA"/>
</dbReference>